<sequence length="145" mass="16207">MTNIWTIKYRTAATAQECVFICRPCPIPPLQGKEQNKPEVAPLHIQNPFETTLNVSKNVNASQLDRFVAVCQESSWLIQQNNTAPSRDGTKGKANITPWGVSTLLLPSQVAGIKSRKRRIFESSSDRIKSLLESLKNTNNQQNQS</sequence>
<evidence type="ECO:0000313" key="1">
    <source>
        <dbReference type="EMBL" id="KAK1885356.1"/>
    </source>
</evidence>
<accession>A0AAD9BKM7</accession>
<reference evidence="1" key="1">
    <citation type="submission" date="2023-04" db="EMBL/GenBank/DDBJ databases">
        <title>Chromosome-level genome of Chaenocephalus aceratus.</title>
        <authorList>
            <person name="Park H."/>
        </authorList>
    </citation>
    <scope>NUCLEOTIDE SEQUENCE</scope>
    <source>
        <strain evidence="1">DE</strain>
        <tissue evidence="1">Muscle</tissue>
    </source>
</reference>
<dbReference type="SUPFAM" id="SSF81631">
    <property type="entry name" value="PAP/OAS1 substrate-binding domain"/>
    <property type="match status" value="1"/>
</dbReference>
<comment type="caution">
    <text evidence="1">The sequence shown here is derived from an EMBL/GenBank/DDBJ whole genome shotgun (WGS) entry which is preliminary data.</text>
</comment>
<dbReference type="Proteomes" id="UP001228049">
    <property type="component" value="Unassembled WGS sequence"/>
</dbReference>
<evidence type="ECO:0000313" key="2">
    <source>
        <dbReference type="Proteomes" id="UP001228049"/>
    </source>
</evidence>
<organism evidence="1 2">
    <name type="scientific">Dissostichus eleginoides</name>
    <name type="common">Patagonian toothfish</name>
    <name type="synonym">Dissostichus amissus</name>
    <dbReference type="NCBI Taxonomy" id="100907"/>
    <lineage>
        <taxon>Eukaryota</taxon>
        <taxon>Metazoa</taxon>
        <taxon>Chordata</taxon>
        <taxon>Craniata</taxon>
        <taxon>Vertebrata</taxon>
        <taxon>Euteleostomi</taxon>
        <taxon>Actinopterygii</taxon>
        <taxon>Neopterygii</taxon>
        <taxon>Teleostei</taxon>
        <taxon>Neoteleostei</taxon>
        <taxon>Acanthomorphata</taxon>
        <taxon>Eupercaria</taxon>
        <taxon>Perciformes</taxon>
        <taxon>Notothenioidei</taxon>
        <taxon>Nototheniidae</taxon>
        <taxon>Dissostichus</taxon>
    </lineage>
</organism>
<dbReference type="AlphaFoldDB" id="A0AAD9BKM7"/>
<dbReference type="Gene3D" id="1.10.1410.10">
    <property type="match status" value="1"/>
</dbReference>
<gene>
    <name evidence="1" type="ORF">KUDE01_031551</name>
</gene>
<keyword evidence="2" id="KW-1185">Reference proteome</keyword>
<dbReference type="EMBL" id="JASDAP010000021">
    <property type="protein sequence ID" value="KAK1885356.1"/>
    <property type="molecule type" value="Genomic_DNA"/>
</dbReference>
<name>A0AAD9BKM7_DISEL</name>
<protein>
    <submittedName>
        <fullName evidence="1">Poly(A) RNA polymerase mitochondrial</fullName>
    </submittedName>
</protein>
<proteinExistence type="predicted"/>